<evidence type="ECO:0000313" key="3">
    <source>
        <dbReference type="Proteomes" id="UP001157034"/>
    </source>
</evidence>
<keyword evidence="3" id="KW-1185">Reference proteome</keyword>
<dbReference type="Pfam" id="PF00535">
    <property type="entry name" value="Glycos_transf_2"/>
    <property type="match status" value="1"/>
</dbReference>
<dbReference type="EMBL" id="BSVB01000001">
    <property type="protein sequence ID" value="GMA94255.1"/>
    <property type="molecule type" value="Genomic_DNA"/>
</dbReference>
<dbReference type="Gene3D" id="3.90.550.10">
    <property type="entry name" value="Spore Coat Polysaccharide Biosynthesis Protein SpsA, Chain A"/>
    <property type="match status" value="1"/>
</dbReference>
<comment type="caution">
    <text evidence="2">The sequence shown here is derived from an EMBL/GenBank/DDBJ whole genome shotgun (WGS) entry which is preliminary data.</text>
</comment>
<evidence type="ECO:0000259" key="1">
    <source>
        <dbReference type="Pfam" id="PF00535"/>
    </source>
</evidence>
<dbReference type="SUPFAM" id="SSF53448">
    <property type="entry name" value="Nucleotide-diphospho-sugar transferases"/>
    <property type="match status" value="1"/>
</dbReference>
<reference evidence="3" key="1">
    <citation type="journal article" date="2019" name="Int. J. Syst. Evol. Microbiol.">
        <title>The Global Catalogue of Microorganisms (GCM) 10K type strain sequencing project: providing services to taxonomists for standard genome sequencing and annotation.</title>
        <authorList>
            <consortium name="The Broad Institute Genomics Platform"/>
            <consortium name="The Broad Institute Genome Sequencing Center for Infectious Disease"/>
            <person name="Wu L."/>
            <person name="Ma J."/>
        </authorList>
    </citation>
    <scope>NUCLEOTIDE SEQUENCE [LARGE SCALE GENOMIC DNA]</scope>
    <source>
        <strain evidence="3">NBRC 108894</strain>
    </source>
</reference>
<gene>
    <name evidence="2" type="ORF">GCM10025881_10790</name>
</gene>
<feature type="domain" description="Glycosyltransferase 2-like" evidence="1">
    <location>
        <begin position="5"/>
        <end position="128"/>
    </location>
</feature>
<evidence type="ECO:0000313" key="2">
    <source>
        <dbReference type="EMBL" id="GMA94255.1"/>
    </source>
</evidence>
<dbReference type="InterPro" id="IPR029044">
    <property type="entry name" value="Nucleotide-diphossugar_trans"/>
</dbReference>
<dbReference type="Proteomes" id="UP001157034">
    <property type="component" value="Unassembled WGS sequence"/>
</dbReference>
<dbReference type="InterPro" id="IPR001173">
    <property type="entry name" value="Glyco_trans_2-like"/>
</dbReference>
<dbReference type="InterPro" id="IPR050834">
    <property type="entry name" value="Glycosyltransf_2"/>
</dbReference>
<dbReference type="PANTHER" id="PTHR43685">
    <property type="entry name" value="GLYCOSYLTRANSFERASE"/>
    <property type="match status" value="1"/>
</dbReference>
<organism evidence="2 3">
    <name type="scientific">Pseudolysinimonas kribbensis</name>
    <dbReference type="NCBI Taxonomy" id="433641"/>
    <lineage>
        <taxon>Bacteria</taxon>
        <taxon>Bacillati</taxon>
        <taxon>Actinomycetota</taxon>
        <taxon>Actinomycetes</taxon>
        <taxon>Micrococcales</taxon>
        <taxon>Microbacteriaceae</taxon>
        <taxon>Pseudolysinimonas</taxon>
    </lineage>
</organism>
<dbReference type="PANTHER" id="PTHR43685:SF2">
    <property type="entry name" value="GLYCOSYLTRANSFERASE 2-LIKE DOMAIN-CONTAINING PROTEIN"/>
    <property type="match status" value="1"/>
</dbReference>
<dbReference type="RefSeq" id="WP_284253237.1">
    <property type="nucleotide sequence ID" value="NZ_BAAAQO010000003.1"/>
</dbReference>
<name>A0ABQ6K5B4_9MICO</name>
<protein>
    <recommendedName>
        <fullName evidence="1">Glycosyltransferase 2-like domain-containing protein</fullName>
    </recommendedName>
</protein>
<accession>A0ABQ6K5B4</accession>
<proteinExistence type="predicted"/>
<sequence>MTFHILLPFYGRPDHLRLAVESVLAQTDPDWRLTVVDDRYPDEAPGEWVRSLGDPRIEYVRNEQNLGVSRNYIECVSRMEGEFSMLFGCDDIMLPGFVARVTELLREHPDAAIVQPGVEVIDSDGSVYLPLPDRLKWMLRFRGTGARVYAGEELAASLLRGNWTYFPSLVWRVSELRRYGFEPDLDVVQDLIMLLDIVADGGSLVLDDRVVFQYRRHRASVSSAKAVDGSRFVQERRLFDSEASRFAALGWNRAAAAARRHWSSRLHALTRLPAAIRGGSASGVRILLRHGLGGRDPGAA</sequence>